<feature type="transmembrane region" description="Helical" evidence="2">
    <location>
        <begin position="225"/>
        <end position="251"/>
    </location>
</feature>
<keyword evidence="2" id="KW-0812">Transmembrane</keyword>
<feature type="transmembrane region" description="Helical" evidence="2">
    <location>
        <begin position="174"/>
        <end position="196"/>
    </location>
</feature>
<organism evidence="3 4">
    <name type="scientific">Ovis ammon polii</name>
    <dbReference type="NCBI Taxonomy" id="230172"/>
    <lineage>
        <taxon>Eukaryota</taxon>
        <taxon>Metazoa</taxon>
        <taxon>Chordata</taxon>
        <taxon>Craniata</taxon>
        <taxon>Vertebrata</taxon>
        <taxon>Euteleostomi</taxon>
        <taxon>Mammalia</taxon>
        <taxon>Eutheria</taxon>
        <taxon>Laurasiatheria</taxon>
        <taxon>Artiodactyla</taxon>
        <taxon>Ruminantia</taxon>
        <taxon>Pecora</taxon>
        <taxon>Bovidae</taxon>
        <taxon>Caprinae</taxon>
        <taxon>Ovis</taxon>
    </lineage>
</organism>
<evidence type="ECO:0000256" key="2">
    <source>
        <dbReference type="SAM" id="Phobius"/>
    </source>
</evidence>
<dbReference type="InterPro" id="IPR033231">
    <property type="entry name" value="SECTM1"/>
</dbReference>
<dbReference type="EMBL" id="JAKZEL010000020">
    <property type="protein sequence ID" value="KAI4533767.1"/>
    <property type="molecule type" value="Genomic_DNA"/>
</dbReference>
<accession>A0AAD4TW69</accession>
<name>A0AAD4TW69_OVIAM</name>
<protein>
    <recommendedName>
        <fullName evidence="5">Secreted and transmembrane 1</fullName>
    </recommendedName>
</protein>
<reference evidence="3" key="1">
    <citation type="submission" date="2022-03" db="EMBL/GenBank/DDBJ databases">
        <title>Genomic analyses of argali, domestic sheep and their hybrids provide insights into chromosomal evolution, heterosis and genetic basis of agronomic traits.</title>
        <authorList>
            <person name="Li M."/>
        </authorList>
    </citation>
    <scope>NUCLEOTIDE SEQUENCE</scope>
    <source>
        <strain evidence="3">CAU-MHL-2022a</strain>
        <tissue evidence="3">Skin</tissue>
    </source>
</reference>
<feature type="transmembrane region" description="Helical" evidence="2">
    <location>
        <begin position="426"/>
        <end position="447"/>
    </location>
</feature>
<proteinExistence type="predicted"/>
<dbReference type="AlphaFoldDB" id="A0AAD4TW69"/>
<evidence type="ECO:0000256" key="1">
    <source>
        <dbReference type="SAM" id="MobiDB-lite"/>
    </source>
</evidence>
<sequence length="491" mass="54207">MSPKAVRRTRDPLKLIHVLLAMLTSASPLLAPRMLWVLWLVAAFRSAQSGTWDNPNCTSGVVSVLRGQPATMSCSISSAFSHINISLKANPTAPWKLIFNVKAPGNFCQDGWQLWIWEGEAYLVTEEALDTQAGQYKWSLKGRQRHIRTTTLNISGMEKSTPCFDVKPEHKRQILVIFPILALVVLLSLLICTLAWSQRCGSLNFKLHKGVSQKPIRRTRDPLKLLYVLLAMLTSVSTLLTPRIFWVLLFLPAFRSAQSGTWDNPNCTSGVVSVLRGQPATMSCRISNAFSHINISLKANPTAPSKLIFNVKAPGNYCQDGWQLSIWEGEAYLVTEEALDTQAGQYKWSLKGRQRHIRITTLNISDPQDLLLTPSAGDVPLEGAPKEVGAPAQMNKGGRARPLPTGPERKLRSLQTESQDKSQTQVVFPILALVVILALALICMLAWRQRRGSPLSRLRQACAPPQGRSAMLRSPGRCPSLGSSANHVFGP</sequence>
<gene>
    <name evidence="3" type="ORF">MG293_016786</name>
</gene>
<keyword evidence="2" id="KW-0472">Membrane</keyword>
<feature type="transmembrane region" description="Helical" evidence="2">
    <location>
        <begin position="12"/>
        <end position="31"/>
    </location>
</feature>
<dbReference type="PANTHER" id="PTHR15123:SF5">
    <property type="entry name" value="SECRETED AND TRANSMEMBRANE PROTEIN 1"/>
    <property type="match status" value="1"/>
</dbReference>
<dbReference type="GO" id="GO:0005125">
    <property type="term" value="F:cytokine activity"/>
    <property type="evidence" value="ECO:0007669"/>
    <property type="project" value="InterPro"/>
</dbReference>
<dbReference type="PANTHER" id="PTHR15123">
    <property type="entry name" value="SECRETED AND TRANSMEMBRANE PROTEIN 1"/>
    <property type="match status" value="1"/>
</dbReference>
<feature type="region of interest" description="Disordered" evidence="1">
    <location>
        <begin position="464"/>
        <end position="491"/>
    </location>
</feature>
<keyword evidence="4" id="KW-1185">Reference proteome</keyword>
<evidence type="ECO:0008006" key="5">
    <source>
        <dbReference type="Google" id="ProtNLM"/>
    </source>
</evidence>
<dbReference type="GO" id="GO:0006955">
    <property type="term" value="P:immune response"/>
    <property type="evidence" value="ECO:0007669"/>
    <property type="project" value="InterPro"/>
</dbReference>
<evidence type="ECO:0000313" key="4">
    <source>
        <dbReference type="Proteomes" id="UP001214576"/>
    </source>
</evidence>
<feature type="region of interest" description="Disordered" evidence="1">
    <location>
        <begin position="375"/>
        <end position="418"/>
    </location>
</feature>
<dbReference type="GO" id="GO:0016020">
    <property type="term" value="C:membrane"/>
    <property type="evidence" value="ECO:0007669"/>
    <property type="project" value="TreeGrafter"/>
</dbReference>
<comment type="caution">
    <text evidence="3">The sequence shown here is derived from an EMBL/GenBank/DDBJ whole genome shotgun (WGS) entry which is preliminary data.</text>
</comment>
<evidence type="ECO:0000313" key="3">
    <source>
        <dbReference type="EMBL" id="KAI4533767.1"/>
    </source>
</evidence>
<keyword evidence="2" id="KW-1133">Transmembrane helix</keyword>
<feature type="compositionally biased region" description="Polar residues" evidence="1">
    <location>
        <begin position="481"/>
        <end position="491"/>
    </location>
</feature>
<dbReference type="Proteomes" id="UP001214576">
    <property type="component" value="Unassembled WGS sequence"/>
</dbReference>